<protein>
    <submittedName>
        <fullName evidence="3">Uncharacterized protein</fullName>
    </submittedName>
</protein>
<keyword evidence="4" id="KW-1185">Reference proteome</keyword>
<comment type="caution">
    <text evidence="3">The sequence shown here is derived from an EMBL/GenBank/DDBJ whole genome shotgun (WGS) entry which is preliminary data.</text>
</comment>
<dbReference type="Proteomes" id="UP001152519">
    <property type="component" value="Unassembled WGS sequence"/>
</dbReference>
<keyword evidence="2" id="KW-1133">Transmembrane helix</keyword>
<evidence type="ECO:0000313" key="4">
    <source>
        <dbReference type="Proteomes" id="UP001152519"/>
    </source>
</evidence>
<feature type="transmembrane region" description="Helical" evidence="2">
    <location>
        <begin position="51"/>
        <end position="68"/>
    </location>
</feature>
<name>A0A9W4GNY4_9ACTN</name>
<feature type="region of interest" description="Disordered" evidence="1">
    <location>
        <begin position="119"/>
        <end position="157"/>
    </location>
</feature>
<dbReference type="AlphaFoldDB" id="A0A9W4GNY4"/>
<dbReference type="RefSeq" id="WP_251485727.1">
    <property type="nucleotide sequence ID" value="NZ_CAJSLV010000042.1"/>
</dbReference>
<evidence type="ECO:0000256" key="2">
    <source>
        <dbReference type="SAM" id="Phobius"/>
    </source>
</evidence>
<organism evidence="3 4">
    <name type="scientific">Actinacidiphila cocklensis</name>
    <dbReference type="NCBI Taxonomy" id="887465"/>
    <lineage>
        <taxon>Bacteria</taxon>
        <taxon>Bacillati</taxon>
        <taxon>Actinomycetota</taxon>
        <taxon>Actinomycetes</taxon>
        <taxon>Kitasatosporales</taxon>
        <taxon>Streptomycetaceae</taxon>
        <taxon>Actinacidiphila</taxon>
    </lineage>
</organism>
<keyword evidence="2" id="KW-0812">Transmembrane</keyword>
<evidence type="ECO:0000313" key="3">
    <source>
        <dbReference type="EMBL" id="CAG6391813.1"/>
    </source>
</evidence>
<accession>A0A9W4GNY4</accession>
<feature type="compositionally biased region" description="Basic and acidic residues" evidence="1">
    <location>
        <begin position="119"/>
        <end position="128"/>
    </location>
</feature>
<gene>
    <name evidence="3" type="ORF">SCOCK_140011</name>
</gene>
<sequence>MEDDAKADRLTAVIEAKKNADIAYMKAETEQRKDLLRSQTEQINSRFQNKMTWGVGGAVVLVAALWAFGVPRAIKGMHLPVSPGVAKAAGTAGLAAIAWVATAVWRKIRARIVRRAVSDAMRRDDPVRTETVSPLPGGRQTQLPPGQQGGQSQADVS</sequence>
<proteinExistence type="predicted"/>
<keyword evidence="2" id="KW-0472">Membrane</keyword>
<evidence type="ECO:0000256" key="1">
    <source>
        <dbReference type="SAM" id="MobiDB-lite"/>
    </source>
</evidence>
<dbReference type="EMBL" id="CAJSLV010000042">
    <property type="protein sequence ID" value="CAG6391813.1"/>
    <property type="molecule type" value="Genomic_DNA"/>
</dbReference>
<reference evidence="3" key="1">
    <citation type="submission" date="2021-05" db="EMBL/GenBank/DDBJ databases">
        <authorList>
            <person name="Arsene-Ploetze F."/>
        </authorList>
    </citation>
    <scope>NUCLEOTIDE SEQUENCE</scope>
    <source>
        <strain evidence="3">DSM 42138</strain>
    </source>
</reference>
<feature type="transmembrane region" description="Helical" evidence="2">
    <location>
        <begin position="88"/>
        <end position="105"/>
    </location>
</feature>
<feature type="compositionally biased region" description="Low complexity" evidence="1">
    <location>
        <begin position="134"/>
        <end position="146"/>
    </location>
</feature>